<comment type="caution">
    <text evidence="1">The sequence shown here is derived from an EMBL/GenBank/DDBJ whole genome shotgun (WGS) entry which is preliminary data.</text>
</comment>
<sequence>MDDYMRQSGDMLSKARAKEAYERVLLLDPRHTLALGFLGLVYHLTNDLDRAIINVPRLFLSILSTATSLNCSTMALESAANYGLRELSVGPDQFHIQAARLKEKFIRLKPESKDLFDFYINAAARGTPKGSLNVNPESMNVEQG</sequence>
<gene>
    <name evidence="1" type="ORF">D9757_007957</name>
</gene>
<accession>A0A8H5M477</accession>
<dbReference type="Proteomes" id="UP000518752">
    <property type="component" value="Unassembled WGS sequence"/>
</dbReference>
<dbReference type="EMBL" id="JAACJN010000064">
    <property type="protein sequence ID" value="KAF5380273.1"/>
    <property type="molecule type" value="Genomic_DNA"/>
</dbReference>
<evidence type="ECO:0000313" key="2">
    <source>
        <dbReference type="Proteomes" id="UP000518752"/>
    </source>
</evidence>
<dbReference type="InterPro" id="IPR011990">
    <property type="entry name" value="TPR-like_helical_dom_sf"/>
</dbReference>
<proteinExistence type="predicted"/>
<dbReference type="OrthoDB" id="10006270at2759"/>
<evidence type="ECO:0000313" key="1">
    <source>
        <dbReference type="EMBL" id="KAF5380273.1"/>
    </source>
</evidence>
<dbReference type="SUPFAM" id="SSF48452">
    <property type="entry name" value="TPR-like"/>
    <property type="match status" value="1"/>
</dbReference>
<dbReference type="AlphaFoldDB" id="A0A8H5M477"/>
<reference evidence="1 2" key="1">
    <citation type="journal article" date="2020" name="ISME J.">
        <title>Uncovering the hidden diversity of litter-decomposition mechanisms in mushroom-forming fungi.</title>
        <authorList>
            <person name="Floudas D."/>
            <person name="Bentzer J."/>
            <person name="Ahren D."/>
            <person name="Johansson T."/>
            <person name="Persson P."/>
            <person name="Tunlid A."/>
        </authorList>
    </citation>
    <scope>NUCLEOTIDE SEQUENCE [LARGE SCALE GENOMIC DNA]</scope>
    <source>
        <strain evidence="1 2">CBS 406.79</strain>
    </source>
</reference>
<dbReference type="Gene3D" id="1.25.40.10">
    <property type="entry name" value="Tetratricopeptide repeat domain"/>
    <property type="match status" value="1"/>
</dbReference>
<organism evidence="1 2">
    <name type="scientific">Collybiopsis confluens</name>
    <dbReference type="NCBI Taxonomy" id="2823264"/>
    <lineage>
        <taxon>Eukaryota</taxon>
        <taxon>Fungi</taxon>
        <taxon>Dikarya</taxon>
        <taxon>Basidiomycota</taxon>
        <taxon>Agaricomycotina</taxon>
        <taxon>Agaricomycetes</taxon>
        <taxon>Agaricomycetidae</taxon>
        <taxon>Agaricales</taxon>
        <taxon>Marasmiineae</taxon>
        <taxon>Omphalotaceae</taxon>
        <taxon>Collybiopsis</taxon>
    </lineage>
</organism>
<protein>
    <submittedName>
        <fullName evidence="1">Uncharacterized protein</fullName>
    </submittedName>
</protein>
<keyword evidence="2" id="KW-1185">Reference proteome</keyword>
<name>A0A8H5M477_9AGAR</name>